<accession>A0A9D3ZY44</accession>
<dbReference type="OrthoDB" id="10379123at2759"/>
<evidence type="ECO:0000313" key="1">
    <source>
        <dbReference type="EMBL" id="KAH1072948.1"/>
    </source>
</evidence>
<reference evidence="1 2" key="1">
    <citation type="journal article" date="2021" name="Plant Biotechnol. J.">
        <title>Multi-omics assisted identification of the key and species-specific regulatory components of drought-tolerant mechanisms in Gossypium stocksii.</title>
        <authorList>
            <person name="Yu D."/>
            <person name="Ke L."/>
            <person name="Zhang D."/>
            <person name="Wu Y."/>
            <person name="Sun Y."/>
            <person name="Mei J."/>
            <person name="Sun J."/>
            <person name="Sun Y."/>
        </authorList>
    </citation>
    <scope>NUCLEOTIDE SEQUENCE [LARGE SCALE GENOMIC DNA]</scope>
    <source>
        <strain evidence="2">cv. E1</strain>
        <tissue evidence="1">Leaf</tissue>
    </source>
</reference>
<name>A0A9D3ZY44_9ROSI</name>
<dbReference type="EMBL" id="JAIQCV010000008">
    <property type="protein sequence ID" value="KAH1072948.1"/>
    <property type="molecule type" value="Genomic_DNA"/>
</dbReference>
<sequence>MYPPSPPIPYNPSQRSPISVSAVGSSPVYRAFTSGFVESLANSWAIYEVFDEEFLGNKPTTIPNEVDIDQR</sequence>
<organism evidence="1 2">
    <name type="scientific">Gossypium stocksii</name>
    <dbReference type="NCBI Taxonomy" id="47602"/>
    <lineage>
        <taxon>Eukaryota</taxon>
        <taxon>Viridiplantae</taxon>
        <taxon>Streptophyta</taxon>
        <taxon>Embryophyta</taxon>
        <taxon>Tracheophyta</taxon>
        <taxon>Spermatophyta</taxon>
        <taxon>Magnoliopsida</taxon>
        <taxon>eudicotyledons</taxon>
        <taxon>Gunneridae</taxon>
        <taxon>Pentapetalae</taxon>
        <taxon>rosids</taxon>
        <taxon>malvids</taxon>
        <taxon>Malvales</taxon>
        <taxon>Malvaceae</taxon>
        <taxon>Malvoideae</taxon>
        <taxon>Gossypium</taxon>
    </lineage>
</organism>
<dbReference type="Proteomes" id="UP000828251">
    <property type="component" value="Unassembled WGS sequence"/>
</dbReference>
<proteinExistence type="predicted"/>
<comment type="caution">
    <text evidence="1">The sequence shown here is derived from an EMBL/GenBank/DDBJ whole genome shotgun (WGS) entry which is preliminary data.</text>
</comment>
<gene>
    <name evidence="1" type="ORF">J1N35_025276</name>
</gene>
<keyword evidence="2" id="KW-1185">Reference proteome</keyword>
<dbReference type="AlphaFoldDB" id="A0A9D3ZY44"/>
<protein>
    <submittedName>
        <fullName evidence="1">Uncharacterized protein</fullName>
    </submittedName>
</protein>
<evidence type="ECO:0000313" key="2">
    <source>
        <dbReference type="Proteomes" id="UP000828251"/>
    </source>
</evidence>